<organism evidence="3 4">
    <name type="scientific">Nocardioides luti</name>
    <dbReference type="NCBI Taxonomy" id="2761101"/>
    <lineage>
        <taxon>Bacteria</taxon>
        <taxon>Bacillati</taxon>
        <taxon>Actinomycetota</taxon>
        <taxon>Actinomycetes</taxon>
        <taxon>Propionibacteriales</taxon>
        <taxon>Nocardioidaceae</taxon>
        <taxon>Nocardioides</taxon>
    </lineage>
</organism>
<feature type="compositionally biased region" description="Low complexity" evidence="1">
    <location>
        <begin position="31"/>
        <end position="54"/>
    </location>
</feature>
<feature type="chain" id="PRO_5039261975" evidence="2">
    <location>
        <begin position="20"/>
        <end position="312"/>
    </location>
</feature>
<dbReference type="Proteomes" id="UP000523955">
    <property type="component" value="Unassembled WGS sequence"/>
</dbReference>
<evidence type="ECO:0000313" key="4">
    <source>
        <dbReference type="Proteomes" id="UP000523955"/>
    </source>
</evidence>
<evidence type="ECO:0000256" key="2">
    <source>
        <dbReference type="SAM" id="SignalP"/>
    </source>
</evidence>
<accession>A0A7X0VBJ7</accession>
<keyword evidence="4" id="KW-1185">Reference proteome</keyword>
<dbReference type="EMBL" id="JACKXE010000001">
    <property type="protein sequence ID" value="MBB6628844.1"/>
    <property type="molecule type" value="Genomic_DNA"/>
</dbReference>
<dbReference type="PROSITE" id="PS51257">
    <property type="entry name" value="PROKAR_LIPOPROTEIN"/>
    <property type="match status" value="1"/>
</dbReference>
<feature type="signal peptide" evidence="2">
    <location>
        <begin position="1"/>
        <end position="19"/>
    </location>
</feature>
<dbReference type="RefSeq" id="WP_185253857.1">
    <property type="nucleotide sequence ID" value="NZ_JACKXE010000001.1"/>
</dbReference>
<keyword evidence="2" id="KW-0732">Signal</keyword>
<reference evidence="3 4" key="1">
    <citation type="submission" date="2020-08" db="EMBL/GenBank/DDBJ databases">
        <authorList>
            <person name="Seo M.-J."/>
        </authorList>
    </citation>
    <scope>NUCLEOTIDE SEQUENCE [LARGE SCALE GENOMIC DNA]</scope>
    <source>
        <strain evidence="3 4">KIGAM211</strain>
    </source>
</reference>
<proteinExistence type="predicted"/>
<evidence type="ECO:0000313" key="3">
    <source>
        <dbReference type="EMBL" id="MBB6628844.1"/>
    </source>
</evidence>
<sequence length="312" mass="32388">MRRLAPTVAGLLVAALALVGCGPGDSDSHDASGSPGSSAATATPTGPVPTLTPIQLPPDPPPSGKLLADLRQSSRDAALGRMEVWIANDTRRDVTPTRIRYVDGRFRTPLPGERLRLDPSRSERGFPLHLPARPACGAAGDAVRPRVLVTYAGRTVSLPVSDDNDIVQRYVDSRCLELAVDRVATLTFDDAVPSDGPGRGSTGTLTLVARPSGVPGHRLTVDTVGGTPLFSAAGQTRWAPGTTVASDGDAARIELPVQPARCDDHVFMEAAGATAFLVSLHLDGKPGQLVIRMSPAGASNAIGFARSSCGLD</sequence>
<feature type="region of interest" description="Disordered" evidence="1">
    <location>
        <begin position="23"/>
        <end position="65"/>
    </location>
</feature>
<name>A0A7X0VBJ7_9ACTN</name>
<evidence type="ECO:0000256" key="1">
    <source>
        <dbReference type="SAM" id="MobiDB-lite"/>
    </source>
</evidence>
<protein>
    <submittedName>
        <fullName evidence="3">Uncharacterized protein</fullName>
    </submittedName>
</protein>
<dbReference type="AlphaFoldDB" id="A0A7X0VBJ7"/>
<comment type="caution">
    <text evidence="3">The sequence shown here is derived from an EMBL/GenBank/DDBJ whole genome shotgun (WGS) entry which is preliminary data.</text>
</comment>
<gene>
    <name evidence="3" type="ORF">H5V45_16065</name>
</gene>